<name>A0A2V2N1U7_9EURY</name>
<evidence type="ECO:0000313" key="2">
    <source>
        <dbReference type="EMBL" id="PWR74072.1"/>
    </source>
</evidence>
<keyword evidence="1" id="KW-0812">Transmembrane</keyword>
<gene>
    <name evidence="2" type="ORF">DK846_02635</name>
</gene>
<organism evidence="2 3">
    <name type="scientific">Methanospirillum lacunae</name>
    <dbReference type="NCBI Taxonomy" id="668570"/>
    <lineage>
        <taxon>Archaea</taxon>
        <taxon>Methanobacteriati</taxon>
        <taxon>Methanobacteriota</taxon>
        <taxon>Stenosarchaea group</taxon>
        <taxon>Methanomicrobia</taxon>
        <taxon>Methanomicrobiales</taxon>
        <taxon>Methanospirillaceae</taxon>
        <taxon>Methanospirillum</taxon>
    </lineage>
</organism>
<proteinExistence type="predicted"/>
<dbReference type="Proteomes" id="UP000245657">
    <property type="component" value="Unassembled WGS sequence"/>
</dbReference>
<dbReference type="EMBL" id="QGMY01000002">
    <property type="protein sequence ID" value="PWR74072.1"/>
    <property type="molecule type" value="Genomic_DNA"/>
</dbReference>
<evidence type="ECO:0000256" key="1">
    <source>
        <dbReference type="SAM" id="Phobius"/>
    </source>
</evidence>
<dbReference type="GeneID" id="97549432"/>
<keyword evidence="3" id="KW-1185">Reference proteome</keyword>
<accession>A0A2V2N1U7</accession>
<feature type="transmembrane region" description="Helical" evidence="1">
    <location>
        <begin position="6"/>
        <end position="23"/>
    </location>
</feature>
<evidence type="ECO:0000313" key="3">
    <source>
        <dbReference type="Proteomes" id="UP000245657"/>
    </source>
</evidence>
<dbReference type="AlphaFoldDB" id="A0A2V2N1U7"/>
<comment type="caution">
    <text evidence="2">The sequence shown here is derived from an EMBL/GenBank/DDBJ whole genome shotgun (WGS) entry which is preliminary data.</text>
</comment>
<sequence>MDCEVYIPITIILIIFTGAFVSADSSMNNTITHINSSLYVSSDSSYIDNISQADDLVSNETTVIGMKTPKSNLIFMSGLNSTLNITDNFTSPDMVSNESVNQSSDLSVNTSPSKYDSLGDIIKAKDWKALGEYQCRIKTDNKALLDDSNLNTGDQEAKWNGYFNYREPVVISYPCCG</sequence>
<keyword evidence="1" id="KW-1133">Transmembrane helix</keyword>
<keyword evidence="1" id="KW-0472">Membrane</keyword>
<protein>
    <submittedName>
        <fullName evidence="2">Uncharacterized protein</fullName>
    </submittedName>
</protein>
<dbReference type="RefSeq" id="WP_109967351.1">
    <property type="nucleotide sequence ID" value="NZ_CP176093.1"/>
</dbReference>
<dbReference type="OrthoDB" id="117929at2157"/>
<reference evidence="2 3" key="1">
    <citation type="submission" date="2018-05" db="EMBL/GenBank/DDBJ databases">
        <title>Draft genome of Methanospirillum lacunae Ki8-1.</title>
        <authorList>
            <person name="Dueholm M.S."/>
            <person name="Nielsen P.H."/>
            <person name="Bakmann L.F."/>
            <person name="Otzen D.E."/>
        </authorList>
    </citation>
    <scope>NUCLEOTIDE SEQUENCE [LARGE SCALE GENOMIC DNA]</scope>
    <source>
        <strain evidence="2 3">Ki8-1</strain>
    </source>
</reference>